<comment type="function">
    <text evidence="13">Photoreceptor which exists in two forms that are reversibly interconvertible by light: the R form that absorbs maximally in the red region of the spectrum and the FR form that absorbs maximally in the far-red region.</text>
</comment>
<evidence type="ECO:0000256" key="4">
    <source>
        <dbReference type="ARBA" id="ARBA00012438"/>
    </source>
</evidence>
<reference evidence="16 17" key="1">
    <citation type="journal article" date="2023" name="Limnol Oceanogr Lett">
        <title>Environmental adaptations by the intertidal Antarctic cyanobacterium Halotia branconii CENA392 as revealed using long-read genome sequencing.</title>
        <authorList>
            <person name="Dextro R.B."/>
            <person name="Delbaje E."/>
            <person name="Freitas P.N.N."/>
            <person name="Geraldes V."/>
            <person name="Pinto E."/>
            <person name="Long P.F."/>
            <person name="Fiore M.F."/>
        </authorList>
    </citation>
    <scope>NUCLEOTIDE SEQUENCE [LARGE SCALE GENOMIC DNA]</scope>
    <source>
        <strain evidence="16 17">CENA392</strain>
    </source>
</reference>
<dbReference type="Pfam" id="PF08446">
    <property type="entry name" value="PAS_2"/>
    <property type="match status" value="1"/>
</dbReference>
<dbReference type="Gene3D" id="3.30.450.40">
    <property type="match status" value="1"/>
</dbReference>
<evidence type="ECO:0000313" key="16">
    <source>
        <dbReference type="EMBL" id="WGV26020.1"/>
    </source>
</evidence>
<dbReference type="InterPro" id="IPR003018">
    <property type="entry name" value="GAF"/>
</dbReference>
<keyword evidence="12" id="KW-0675">Receptor</keyword>
<evidence type="ECO:0000259" key="15">
    <source>
        <dbReference type="PROSITE" id="PS50109"/>
    </source>
</evidence>
<dbReference type="SMART" id="SM00388">
    <property type="entry name" value="HisKA"/>
    <property type="match status" value="1"/>
</dbReference>
<dbReference type="SUPFAM" id="SSF55785">
    <property type="entry name" value="PYP-like sensor domain (PAS domain)"/>
    <property type="match status" value="1"/>
</dbReference>
<dbReference type="GO" id="GO:0007234">
    <property type="term" value="P:osmosensory signaling via phosphorelay pathway"/>
    <property type="evidence" value="ECO:0007669"/>
    <property type="project" value="TreeGrafter"/>
</dbReference>
<evidence type="ECO:0000256" key="3">
    <source>
        <dbReference type="ARBA" id="ARBA00011738"/>
    </source>
</evidence>
<accession>A0AAJ6NSQ9</accession>
<dbReference type="GO" id="GO:0006355">
    <property type="term" value="P:regulation of DNA-templated transcription"/>
    <property type="evidence" value="ECO:0007669"/>
    <property type="project" value="InterPro"/>
</dbReference>
<dbReference type="SMART" id="SM00065">
    <property type="entry name" value="GAF"/>
    <property type="match status" value="1"/>
</dbReference>
<dbReference type="GO" id="GO:0000156">
    <property type="term" value="F:phosphorelay response regulator activity"/>
    <property type="evidence" value="ECO:0007669"/>
    <property type="project" value="TreeGrafter"/>
</dbReference>
<dbReference type="KEGG" id="hbq:QI031_00400"/>
<evidence type="ECO:0000256" key="6">
    <source>
        <dbReference type="ARBA" id="ARBA00022553"/>
    </source>
</evidence>
<keyword evidence="7" id="KW-0716">Sensory transduction</keyword>
<comment type="subunit">
    <text evidence="3">Homodimer.</text>
</comment>
<dbReference type="RefSeq" id="WP_281483276.1">
    <property type="nucleotide sequence ID" value="NZ_CP124543.1"/>
</dbReference>
<dbReference type="PROSITE" id="PS50109">
    <property type="entry name" value="HIS_KIN"/>
    <property type="match status" value="1"/>
</dbReference>
<dbReference type="Gene3D" id="3.30.450.270">
    <property type="match status" value="1"/>
</dbReference>
<feature type="domain" description="Phytochrome chromophore attachment site" evidence="14">
    <location>
        <begin position="153"/>
        <end position="311"/>
    </location>
</feature>
<keyword evidence="17" id="KW-1185">Reference proteome</keyword>
<dbReference type="InterPro" id="IPR001294">
    <property type="entry name" value="Phytochrome"/>
</dbReference>
<evidence type="ECO:0000256" key="11">
    <source>
        <dbReference type="ARBA" id="ARBA00023136"/>
    </source>
</evidence>
<proteinExistence type="inferred from homology"/>
<dbReference type="GO" id="GO:0000155">
    <property type="term" value="F:phosphorelay sensor kinase activity"/>
    <property type="evidence" value="ECO:0007669"/>
    <property type="project" value="InterPro"/>
</dbReference>
<dbReference type="AlphaFoldDB" id="A0AAJ6NSQ9"/>
<comment type="similarity">
    <text evidence="2">In the N-terminal section; belongs to the phytochrome family.</text>
</comment>
<evidence type="ECO:0000256" key="12">
    <source>
        <dbReference type="ARBA" id="ARBA00023170"/>
    </source>
</evidence>
<dbReference type="InterPro" id="IPR035965">
    <property type="entry name" value="PAS-like_dom_sf"/>
</dbReference>
<dbReference type="PANTHER" id="PTHR42878">
    <property type="entry name" value="TWO-COMPONENT HISTIDINE KINASE"/>
    <property type="match status" value="1"/>
</dbReference>
<evidence type="ECO:0000256" key="2">
    <source>
        <dbReference type="ARBA" id="ARBA00006402"/>
    </source>
</evidence>
<dbReference type="Gene3D" id="3.30.565.10">
    <property type="entry name" value="Histidine kinase-like ATPase, C-terminal domain"/>
    <property type="match status" value="1"/>
</dbReference>
<dbReference type="InterPro" id="IPR036097">
    <property type="entry name" value="HisK_dim/P_sf"/>
</dbReference>
<dbReference type="SUPFAM" id="SSF47384">
    <property type="entry name" value="Homodimeric domain of signal transducing histidine kinase"/>
    <property type="match status" value="1"/>
</dbReference>
<dbReference type="GO" id="GO:0009881">
    <property type="term" value="F:photoreceptor activity"/>
    <property type="evidence" value="ECO:0007669"/>
    <property type="project" value="UniProtKB-KW"/>
</dbReference>
<dbReference type="GO" id="GO:0030295">
    <property type="term" value="F:protein kinase activator activity"/>
    <property type="evidence" value="ECO:0007669"/>
    <property type="project" value="TreeGrafter"/>
</dbReference>
<name>A0AAJ6NSQ9_9CYAN</name>
<keyword evidence="5" id="KW-0600">Photoreceptor protein</keyword>
<dbReference type="InterPro" id="IPR000014">
    <property type="entry name" value="PAS"/>
</dbReference>
<evidence type="ECO:0000256" key="5">
    <source>
        <dbReference type="ARBA" id="ARBA00022543"/>
    </source>
</evidence>
<comment type="catalytic activity">
    <reaction evidence="1">
        <text>ATP + protein L-histidine = ADP + protein N-phospho-L-histidine.</text>
        <dbReference type="EC" id="2.7.13.3"/>
    </reaction>
</comment>
<gene>
    <name evidence="16" type="ORF">QI031_00400</name>
</gene>
<keyword evidence="8" id="KW-0808">Transferase</keyword>
<dbReference type="EMBL" id="CP124543">
    <property type="protein sequence ID" value="WGV26020.1"/>
    <property type="molecule type" value="Genomic_DNA"/>
</dbReference>
<dbReference type="SMART" id="SM00387">
    <property type="entry name" value="HATPase_c"/>
    <property type="match status" value="1"/>
</dbReference>
<dbReference type="Pfam" id="PF00512">
    <property type="entry name" value="HisKA"/>
    <property type="match status" value="1"/>
</dbReference>
<dbReference type="Proteomes" id="UP001223520">
    <property type="component" value="Chromosome"/>
</dbReference>
<keyword evidence="11" id="KW-0472">Membrane</keyword>
<evidence type="ECO:0000256" key="1">
    <source>
        <dbReference type="ARBA" id="ARBA00000085"/>
    </source>
</evidence>
<organism evidence="16 17">
    <name type="scientific">Halotia branconii CENA392</name>
    <dbReference type="NCBI Taxonomy" id="1539056"/>
    <lineage>
        <taxon>Bacteria</taxon>
        <taxon>Bacillati</taxon>
        <taxon>Cyanobacteriota</taxon>
        <taxon>Cyanophyceae</taxon>
        <taxon>Nostocales</taxon>
        <taxon>Nodulariaceae</taxon>
        <taxon>Halotia</taxon>
    </lineage>
</organism>
<evidence type="ECO:0000256" key="7">
    <source>
        <dbReference type="ARBA" id="ARBA00022606"/>
    </source>
</evidence>
<protein>
    <recommendedName>
        <fullName evidence="4">histidine kinase</fullName>
        <ecNumber evidence="4">2.7.13.3</ecNumber>
    </recommendedName>
</protein>
<dbReference type="InterPro" id="IPR016132">
    <property type="entry name" value="Phyto_chromo_attachment"/>
</dbReference>
<evidence type="ECO:0000256" key="8">
    <source>
        <dbReference type="ARBA" id="ARBA00022679"/>
    </source>
</evidence>
<dbReference type="Gene3D" id="1.10.287.130">
    <property type="match status" value="1"/>
</dbReference>
<dbReference type="GO" id="GO:0009584">
    <property type="term" value="P:detection of visible light"/>
    <property type="evidence" value="ECO:0007669"/>
    <property type="project" value="InterPro"/>
</dbReference>
<sequence>MNSNNDITIPFQVDLTNCDREPIHIPGSIQPHGILLALKEADLTILQVSNNIFNFFGLHPEELLNQPLHKLIESEQVHLLQDCLSQENLSFVNPIEFTIKSGDKTIHFDGIVHRSHQVLILELEPAFSEKDNAFFRFYHLVKLAMSKLQGAATVTKLSQILAKEIKKITGFDRVMIYRLDDDWNGIVIAEEKPEYLTAYLGLHYPASDIPHQARQLYSQNWLRLIPDAGYQSAAIVPINNPETEQPLDLSMSVLRSVSPLHVEYMHNMGVKASMSISIMKNKKLWGLIACHHQSPKYIPYEIRNACEFLGQMTSLELGTKEDSEDSEYKITLKSVHSKLIEFMSAEKNFIEGLINYEPNLLNLVNAQGAAVCFSGEYFTVGNTPEKQDLQDLVEWLYQNLREDIFYTDALSQVYPQAEKFRDVASGLMTFSFSKTQKNYVLWFRPEVVRTINWGGNPNKPVEVTANGGLRLSPRKSFELWKEIVQFKSRPWKSCEVDAALELRSAIIGVVLRKADELAQLNIELERSNHELDAFAYIASHDLKEPLRGIHNYSNFLIEDYGQTINDEGKEKLRTLIRLTQRMEDLIDSLLYFSRLGRVDLSMQQTDFNGVVRRSLDLLSARIEEMQVEIRIPRPLPTVYCDRVQVGEVFNNLIANAIKYNDKAKKWIEIGYIDHPNPPVIFYVRDNGIGIREKHFEAIFRIFKRLHGLSKYGGGTGAGLTITKKIVERHGGKIWVESAYGEGSTFYFTLQEVD</sequence>
<dbReference type="PROSITE" id="PS50046">
    <property type="entry name" value="PHYTOCHROME_2"/>
    <property type="match status" value="1"/>
</dbReference>
<dbReference type="InterPro" id="IPR005467">
    <property type="entry name" value="His_kinase_dom"/>
</dbReference>
<keyword evidence="10" id="KW-0157">Chromophore</keyword>
<dbReference type="CDD" id="cd00082">
    <property type="entry name" value="HisKA"/>
    <property type="match status" value="1"/>
</dbReference>
<dbReference type="Pfam" id="PF01590">
    <property type="entry name" value="GAF"/>
    <property type="match status" value="1"/>
</dbReference>
<dbReference type="InterPro" id="IPR036890">
    <property type="entry name" value="HATPase_C_sf"/>
</dbReference>
<dbReference type="InterPro" id="IPR043150">
    <property type="entry name" value="Phytochrome_PHY_sf"/>
</dbReference>
<dbReference type="GO" id="GO:0016020">
    <property type="term" value="C:membrane"/>
    <property type="evidence" value="ECO:0007669"/>
    <property type="project" value="UniProtKB-SubCell"/>
</dbReference>
<dbReference type="PANTHER" id="PTHR42878:SF15">
    <property type="entry name" value="BACTERIOPHYTOCHROME"/>
    <property type="match status" value="1"/>
</dbReference>
<keyword evidence="9" id="KW-0418">Kinase</keyword>
<dbReference type="EC" id="2.7.13.3" evidence="4"/>
<feature type="domain" description="Histidine kinase" evidence="15">
    <location>
        <begin position="537"/>
        <end position="753"/>
    </location>
</feature>
<evidence type="ECO:0000313" key="17">
    <source>
        <dbReference type="Proteomes" id="UP001223520"/>
    </source>
</evidence>
<dbReference type="CDD" id="cd00130">
    <property type="entry name" value="PAS"/>
    <property type="match status" value="1"/>
</dbReference>
<evidence type="ECO:0000256" key="10">
    <source>
        <dbReference type="ARBA" id="ARBA00022991"/>
    </source>
</evidence>
<dbReference type="InterPro" id="IPR003661">
    <property type="entry name" value="HisK_dim/P_dom"/>
</dbReference>
<keyword evidence="6" id="KW-0597">Phosphoprotein</keyword>
<dbReference type="Pfam" id="PF00360">
    <property type="entry name" value="PHY"/>
    <property type="match status" value="1"/>
</dbReference>
<evidence type="ECO:0000256" key="13">
    <source>
        <dbReference type="ARBA" id="ARBA00055745"/>
    </source>
</evidence>
<dbReference type="Gene3D" id="3.30.450.20">
    <property type="entry name" value="PAS domain"/>
    <property type="match status" value="1"/>
</dbReference>
<dbReference type="FunFam" id="3.30.565.10:FF:000006">
    <property type="entry name" value="Sensor histidine kinase WalK"/>
    <property type="match status" value="1"/>
</dbReference>
<dbReference type="InterPro" id="IPR013515">
    <property type="entry name" value="Phytochrome_cen-reg"/>
</dbReference>
<dbReference type="SUPFAM" id="SSF55781">
    <property type="entry name" value="GAF domain-like"/>
    <property type="match status" value="2"/>
</dbReference>
<evidence type="ECO:0000259" key="14">
    <source>
        <dbReference type="PROSITE" id="PS50046"/>
    </source>
</evidence>
<dbReference type="InterPro" id="IPR013654">
    <property type="entry name" value="PAS_2"/>
</dbReference>
<dbReference type="PRINTS" id="PR01033">
    <property type="entry name" value="PHYTOCHROME"/>
</dbReference>
<dbReference type="Pfam" id="PF02518">
    <property type="entry name" value="HATPase_c"/>
    <property type="match status" value="1"/>
</dbReference>
<evidence type="ECO:0000256" key="9">
    <source>
        <dbReference type="ARBA" id="ARBA00022777"/>
    </source>
</evidence>
<dbReference type="InterPro" id="IPR029016">
    <property type="entry name" value="GAF-like_dom_sf"/>
</dbReference>
<dbReference type="InterPro" id="IPR050351">
    <property type="entry name" value="BphY/WalK/GraS-like"/>
</dbReference>
<dbReference type="InterPro" id="IPR003594">
    <property type="entry name" value="HATPase_dom"/>
</dbReference>
<dbReference type="SUPFAM" id="SSF55874">
    <property type="entry name" value="ATPase domain of HSP90 chaperone/DNA topoisomerase II/histidine kinase"/>
    <property type="match status" value="1"/>
</dbReference>